<dbReference type="Proteomes" id="UP000271272">
    <property type="component" value="Unassembled WGS sequence"/>
</dbReference>
<sequence length="240" mass="26706">MAFNRLQARILETIDSNDDALPIQAAAYSLGLASAATTHLDRLNDFGADHGFEARQARRHSDQGLKRLAHLIASNWTTQTTPECRIYLTGQPDQHLELHLHCTWPWFIDMKPIAIDRLAAGTDANRPWEAWQPPPAFTTPLDPTKQPETVWLASQLTQPLQLDTTTPGSHQQSSTPARPPEHPPLIRIQWPGEVWPRFTTHYSTPPPGLTLSTTTLGNTWILTSSASGLISLEEGDELHP</sequence>
<gene>
    <name evidence="2" type="ORF">EII10_07225</name>
</gene>
<dbReference type="AlphaFoldDB" id="A0A3P1V597"/>
<feature type="region of interest" description="Disordered" evidence="1">
    <location>
        <begin position="161"/>
        <end position="186"/>
    </location>
</feature>
<protein>
    <submittedName>
        <fullName evidence="2">Uncharacterized protein</fullName>
    </submittedName>
</protein>
<keyword evidence="3" id="KW-1185">Reference proteome</keyword>
<evidence type="ECO:0000256" key="1">
    <source>
        <dbReference type="SAM" id="MobiDB-lite"/>
    </source>
</evidence>
<dbReference type="OrthoDB" id="5071871at2"/>
<organism evidence="2 3">
    <name type="scientific">Actinomyces bowdenii</name>
    <dbReference type="NCBI Taxonomy" id="131109"/>
    <lineage>
        <taxon>Bacteria</taxon>
        <taxon>Bacillati</taxon>
        <taxon>Actinomycetota</taxon>
        <taxon>Actinomycetes</taxon>
        <taxon>Actinomycetales</taxon>
        <taxon>Actinomycetaceae</taxon>
        <taxon>Actinomyces</taxon>
    </lineage>
</organism>
<dbReference type="RefSeq" id="WP_124933829.1">
    <property type="nucleotide sequence ID" value="NZ_RQZC01000009.1"/>
</dbReference>
<evidence type="ECO:0000313" key="3">
    <source>
        <dbReference type="Proteomes" id="UP000271272"/>
    </source>
</evidence>
<comment type="caution">
    <text evidence="2">The sequence shown here is derived from an EMBL/GenBank/DDBJ whole genome shotgun (WGS) entry which is preliminary data.</text>
</comment>
<reference evidence="2 3" key="1">
    <citation type="submission" date="2018-11" db="EMBL/GenBank/DDBJ databases">
        <title>Genomes From Bacteria Associated with the Canine Oral Cavity: a Test Case for Automated Genome-Based Taxonomic Assignment.</title>
        <authorList>
            <person name="Coil D.A."/>
            <person name="Jospin G."/>
            <person name="Darling A.E."/>
            <person name="Wallis C."/>
            <person name="Davis I.J."/>
            <person name="Harris S."/>
            <person name="Eisen J.A."/>
            <person name="Holcombe L.J."/>
            <person name="O'Flynn C."/>
        </authorList>
    </citation>
    <scope>NUCLEOTIDE SEQUENCE [LARGE SCALE GENOMIC DNA]</scope>
    <source>
        <strain evidence="2 3">OH5050</strain>
    </source>
</reference>
<dbReference type="EMBL" id="RQZC01000009">
    <property type="protein sequence ID" value="RRD29291.1"/>
    <property type="molecule type" value="Genomic_DNA"/>
</dbReference>
<proteinExistence type="predicted"/>
<accession>A0A3P1V597</accession>
<evidence type="ECO:0000313" key="2">
    <source>
        <dbReference type="EMBL" id="RRD29291.1"/>
    </source>
</evidence>
<name>A0A3P1V597_9ACTO</name>